<proteinExistence type="inferred from homology"/>
<evidence type="ECO:0000256" key="3">
    <source>
        <dbReference type="ARBA" id="ARBA00022801"/>
    </source>
</evidence>
<evidence type="ECO:0000256" key="10">
    <source>
        <dbReference type="PROSITE-ProRule" id="PRU00560"/>
    </source>
</evidence>
<gene>
    <name evidence="13" type="ORF">U27_03831</name>
</gene>
<protein>
    <recommendedName>
        <fullName evidence="8">DNA 3'-5' helicase</fullName>
        <ecNumber evidence="8">5.6.2.4</ecNumber>
    </recommendedName>
</protein>
<dbReference type="GO" id="GO:0005524">
    <property type="term" value="F:ATP binding"/>
    <property type="evidence" value="ECO:0007669"/>
    <property type="project" value="UniProtKB-UniRule"/>
</dbReference>
<dbReference type="STRING" id="1499967.U27_03831"/>
<evidence type="ECO:0000259" key="11">
    <source>
        <dbReference type="PROSITE" id="PS51198"/>
    </source>
</evidence>
<dbReference type="InterPro" id="IPR006054">
    <property type="entry name" value="DnaQ"/>
</dbReference>
<dbReference type="Pfam" id="PF00580">
    <property type="entry name" value="UvrD-helicase"/>
    <property type="match status" value="1"/>
</dbReference>
<evidence type="ECO:0000256" key="5">
    <source>
        <dbReference type="ARBA" id="ARBA00022840"/>
    </source>
</evidence>
<name>A0A081BX12_VECG1</name>
<feature type="domain" description="UvrD-like helicase ATP-binding" evidence="11">
    <location>
        <begin position="6"/>
        <end position="275"/>
    </location>
</feature>
<dbReference type="FunFam" id="3.30.420.10:FF:000045">
    <property type="entry name" value="3'-5' exonuclease DinG"/>
    <property type="match status" value="1"/>
</dbReference>
<dbReference type="GO" id="GO:0004527">
    <property type="term" value="F:exonuclease activity"/>
    <property type="evidence" value="ECO:0007669"/>
    <property type="project" value="UniProtKB-ARBA"/>
</dbReference>
<dbReference type="InterPro" id="IPR027417">
    <property type="entry name" value="P-loop_NTPase"/>
</dbReference>
<dbReference type="CDD" id="cd17932">
    <property type="entry name" value="DEXQc_UvrD"/>
    <property type="match status" value="1"/>
</dbReference>
<evidence type="ECO:0000256" key="2">
    <source>
        <dbReference type="ARBA" id="ARBA00022741"/>
    </source>
</evidence>
<dbReference type="Gene3D" id="3.30.420.10">
    <property type="entry name" value="Ribonuclease H-like superfamily/Ribonuclease H"/>
    <property type="match status" value="1"/>
</dbReference>
<evidence type="ECO:0000256" key="8">
    <source>
        <dbReference type="ARBA" id="ARBA00034808"/>
    </source>
</evidence>
<feature type="binding site" evidence="10">
    <location>
        <begin position="27"/>
        <end position="34"/>
    </location>
    <ligand>
        <name>ATP</name>
        <dbReference type="ChEBI" id="CHEBI:30616"/>
    </ligand>
</feature>
<keyword evidence="5 10" id="KW-0067">ATP-binding</keyword>
<dbReference type="InterPro" id="IPR036397">
    <property type="entry name" value="RNaseH_sf"/>
</dbReference>
<dbReference type="Gene3D" id="3.40.50.300">
    <property type="entry name" value="P-loop containing nucleotide triphosphate hydrolases"/>
    <property type="match status" value="3"/>
</dbReference>
<dbReference type="GO" id="GO:0016887">
    <property type="term" value="F:ATP hydrolysis activity"/>
    <property type="evidence" value="ECO:0007669"/>
    <property type="project" value="RHEA"/>
</dbReference>
<dbReference type="NCBIfam" id="TIGR00573">
    <property type="entry name" value="dnaq"/>
    <property type="match status" value="1"/>
</dbReference>
<dbReference type="PANTHER" id="PTHR11070">
    <property type="entry name" value="UVRD / RECB / PCRA DNA HELICASE FAMILY MEMBER"/>
    <property type="match status" value="1"/>
</dbReference>
<evidence type="ECO:0000313" key="14">
    <source>
        <dbReference type="Proteomes" id="UP000030661"/>
    </source>
</evidence>
<dbReference type="GO" id="GO:0003677">
    <property type="term" value="F:DNA binding"/>
    <property type="evidence" value="ECO:0007669"/>
    <property type="project" value="InterPro"/>
</dbReference>
<evidence type="ECO:0000256" key="4">
    <source>
        <dbReference type="ARBA" id="ARBA00022806"/>
    </source>
</evidence>
<dbReference type="InterPro" id="IPR014017">
    <property type="entry name" value="DNA_helicase_UvrD-like_C"/>
</dbReference>
<dbReference type="Proteomes" id="UP000030661">
    <property type="component" value="Unassembled WGS sequence"/>
</dbReference>
<feature type="domain" description="UvrD-like helicase C-terminal" evidence="12">
    <location>
        <begin position="276"/>
        <end position="1013"/>
    </location>
</feature>
<accession>A0A081BX12</accession>
<organism evidence="13">
    <name type="scientific">Vecturithrix granuli</name>
    <dbReference type="NCBI Taxonomy" id="1499967"/>
    <lineage>
        <taxon>Bacteria</taxon>
        <taxon>Candidatus Moduliflexota</taxon>
        <taxon>Candidatus Vecturitrichia</taxon>
        <taxon>Candidatus Vecturitrichales</taxon>
        <taxon>Candidatus Vecturitrichaceae</taxon>
        <taxon>Candidatus Vecturithrix</taxon>
    </lineage>
</organism>
<dbReference type="EC" id="5.6.2.4" evidence="8"/>
<evidence type="ECO:0000256" key="6">
    <source>
        <dbReference type="ARBA" id="ARBA00023235"/>
    </source>
</evidence>
<dbReference type="InterPro" id="IPR000212">
    <property type="entry name" value="DNA_helicase_UvrD/REP"/>
</dbReference>
<dbReference type="InterPro" id="IPR014016">
    <property type="entry name" value="UvrD-like_ATP-bd"/>
</dbReference>
<keyword evidence="4 10" id="KW-0347">Helicase</keyword>
<dbReference type="GO" id="GO:0006260">
    <property type="term" value="P:DNA replication"/>
    <property type="evidence" value="ECO:0007669"/>
    <property type="project" value="InterPro"/>
</dbReference>
<dbReference type="SUPFAM" id="SSF53098">
    <property type="entry name" value="Ribonuclease H-like"/>
    <property type="match status" value="1"/>
</dbReference>
<keyword evidence="3 10" id="KW-0378">Hydrolase</keyword>
<dbReference type="InterPro" id="IPR012337">
    <property type="entry name" value="RNaseH-like_sf"/>
</dbReference>
<dbReference type="Pfam" id="PF13361">
    <property type="entry name" value="UvrD_C"/>
    <property type="match status" value="2"/>
</dbReference>
<reference evidence="13" key="1">
    <citation type="journal article" date="2015" name="PeerJ">
        <title>First genomic representation of candidate bacterial phylum KSB3 points to enhanced environmental sensing as a trigger of wastewater bulking.</title>
        <authorList>
            <person name="Sekiguchi Y."/>
            <person name="Ohashi A."/>
            <person name="Parks D.H."/>
            <person name="Yamauchi T."/>
            <person name="Tyson G.W."/>
            <person name="Hugenholtz P."/>
        </authorList>
    </citation>
    <scope>NUCLEOTIDE SEQUENCE [LARGE SCALE GENOMIC DNA]</scope>
</reference>
<dbReference type="CDD" id="cd18807">
    <property type="entry name" value="SF1_C_UvrD"/>
    <property type="match status" value="1"/>
</dbReference>
<comment type="catalytic activity">
    <reaction evidence="9">
        <text>ATP + H2O = ADP + phosphate + H(+)</text>
        <dbReference type="Rhea" id="RHEA:13065"/>
        <dbReference type="ChEBI" id="CHEBI:15377"/>
        <dbReference type="ChEBI" id="CHEBI:15378"/>
        <dbReference type="ChEBI" id="CHEBI:30616"/>
        <dbReference type="ChEBI" id="CHEBI:43474"/>
        <dbReference type="ChEBI" id="CHEBI:456216"/>
        <dbReference type="EC" id="5.6.2.4"/>
    </reaction>
</comment>
<dbReference type="eggNOG" id="COG0210">
    <property type="taxonomic scope" value="Bacteria"/>
</dbReference>
<dbReference type="PROSITE" id="PS51217">
    <property type="entry name" value="UVRD_HELICASE_CTER"/>
    <property type="match status" value="1"/>
</dbReference>
<dbReference type="EMBL" id="DF820465">
    <property type="protein sequence ID" value="GAK56867.1"/>
    <property type="molecule type" value="Genomic_DNA"/>
</dbReference>
<dbReference type="SUPFAM" id="SSF52540">
    <property type="entry name" value="P-loop containing nucleoside triphosphate hydrolases"/>
    <property type="match status" value="2"/>
</dbReference>
<dbReference type="Gene3D" id="1.10.486.10">
    <property type="entry name" value="PCRA, domain 4"/>
    <property type="match status" value="2"/>
</dbReference>
<sequence>MMDFLQQLNEKQRQAATAPKEPLMVLAGPGTGKTRTLIARILYLIHAYQIPPHKIIAVTFTNKAKEEMRHRLREELGDRANDVRIGTFHHYCLDTLREYYQQAQLPKQFTIADEMTQLMILSRAAHIVDERSLHTVLNAISSYRLNSSSLNPTLQGIAVKWLQPYHRELMKNRMIDFDQILLIARDLFQKFPEITEQQQQRFEAILVDEFQDTDPVQYEIMRLLAWQHRNIFAVADDDQSIFAWRGAHIGNINRFVEEFACQDRVIVLNENYRSAQCIIDIATQLLQAHRFIAKEIVAAGEAGNGQVPANREFLAFADDEAETQFILEQIQALTQPHQPTEQEYEEVLETPLRYADIAILYPNHAIGEYFESRLLAARIPCQLVKRQGVFDQEDVKKILLLLKLLQNPEDDVTLEQYVELELNNPLIFEQIKAWKSPRRSFKQTLLQGMRYENLSGMSKGQFRKTISTYFGVISNLLSYIDNNPTSSLTDLINMICNLTQPAHSFSIHSYVHFMLDPCDIAGMPETVEKVRTMLASNEGTLYMIEGDPDVARICTSLLQKALPMFQERISTLPLFRNTTVKFNPTISPRLRSVSGKSDVESRRPDVERSRDDISEADLFLCLDQPSAQSLRQAFPEIVQKQLIVMESINESPSIIQDVQGTLFSAFSSPVTVFKLLQAFSTADARKPFRDYVVIDLETTSGDTRTTRIVEIGAVKVRDGNIVATFGALVNPEQPITQGAYQVHGISDDDVRNQKTFKELLPELLEFLGNDMLVAHNGFDFDFPILLRLYRETTGSLLPNRRFDTLPLARRLFPGQPASVDALMQRFQIQDTGNRHRALDDTLFLVPIFERLQEVEQSVNRRSEHEELLELVALGLFLENPDRLSSLQESTSCTPEAVWREERLLFQLGARKLLSRFSELPEAFQPILAQYQSAIETLTNQLLSDQEEANADHYFFSGRDVSIARLKELAGTFKTNAIHEAISQFLDHATLYTSQDDLRDVNAVNLLTIHSAKGLEFPVVFVAGVEKGNLPSFYSVREEGELREKKLDEQRRLFYVAMTRAKQKLFVTYVNKRGEFPKKRSQFLIELGIETQEELDDH</sequence>
<dbReference type="InterPro" id="IPR013520">
    <property type="entry name" value="Ribonucl_H"/>
</dbReference>
<evidence type="ECO:0000256" key="7">
    <source>
        <dbReference type="ARBA" id="ARBA00034617"/>
    </source>
</evidence>
<evidence type="ECO:0000256" key="1">
    <source>
        <dbReference type="ARBA" id="ARBA00009922"/>
    </source>
</evidence>
<keyword evidence="2 10" id="KW-0547">Nucleotide-binding</keyword>
<keyword evidence="6" id="KW-0413">Isomerase</keyword>
<comment type="similarity">
    <text evidence="1">Belongs to the helicase family. UvrD subfamily.</text>
</comment>
<evidence type="ECO:0000313" key="13">
    <source>
        <dbReference type="EMBL" id="GAK56867.1"/>
    </source>
</evidence>
<dbReference type="SMART" id="SM00479">
    <property type="entry name" value="EXOIII"/>
    <property type="match status" value="1"/>
</dbReference>
<dbReference type="Pfam" id="PF00929">
    <property type="entry name" value="RNase_T"/>
    <property type="match status" value="1"/>
</dbReference>
<dbReference type="AlphaFoldDB" id="A0A081BX12"/>
<dbReference type="HOGENOM" id="CLU_004585_1_0_0"/>
<evidence type="ECO:0000256" key="9">
    <source>
        <dbReference type="ARBA" id="ARBA00048988"/>
    </source>
</evidence>
<evidence type="ECO:0000259" key="12">
    <source>
        <dbReference type="PROSITE" id="PS51217"/>
    </source>
</evidence>
<dbReference type="GO" id="GO:0043138">
    <property type="term" value="F:3'-5' DNA helicase activity"/>
    <property type="evidence" value="ECO:0007669"/>
    <property type="project" value="UniProtKB-EC"/>
</dbReference>
<dbReference type="PROSITE" id="PS51198">
    <property type="entry name" value="UVRD_HELICASE_ATP_BIND"/>
    <property type="match status" value="1"/>
</dbReference>
<dbReference type="CDD" id="cd06127">
    <property type="entry name" value="DEDDh"/>
    <property type="match status" value="1"/>
</dbReference>
<keyword evidence="14" id="KW-1185">Reference proteome</keyword>
<comment type="catalytic activity">
    <reaction evidence="7">
        <text>Couples ATP hydrolysis with the unwinding of duplex DNA by translocating in the 3'-5' direction.</text>
        <dbReference type="EC" id="5.6.2.4"/>
    </reaction>
</comment>
<dbReference type="InterPro" id="IPR013986">
    <property type="entry name" value="DExx_box_DNA_helicase_dom_sf"/>
</dbReference>
<dbReference type="GO" id="GO:0003887">
    <property type="term" value="F:DNA-directed DNA polymerase activity"/>
    <property type="evidence" value="ECO:0007669"/>
    <property type="project" value="InterPro"/>
</dbReference>
<dbReference type="Gene3D" id="1.10.10.160">
    <property type="match status" value="1"/>
</dbReference>